<reference evidence="1" key="1">
    <citation type="submission" date="2014-11" db="EMBL/GenBank/DDBJ databases">
        <authorList>
            <person name="Amaro Gonzalez C."/>
        </authorList>
    </citation>
    <scope>NUCLEOTIDE SEQUENCE</scope>
</reference>
<reference evidence="1" key="2">
    <citation type="journal article" date="2015" name="Fish Shellfish Immunol.">
        <title>Early steps in the European eel (Anguilla anguilla)-Vibrio vulnificus interaction in the gills: Role of the RtxA13 toxin.</title>
        <authorList>
            <person name="Callol A."/>
            <person name="Pajuelo D."/>
            <person name="Ebbesson L."/>
            <person name="Teles M."/>
            <person name="MacKenzie S."/>
            <person name="Amaro C."/>
        </authorList>
    </citation>
    <scope>NUCLEOTIDE SEQUENCE</scope>
</reference>
<dbReference type="EMBL" id="GBXM01047640">
    <property type="protein sequence ID" value="JAH60937.1"/>
    <property type="molecule type" value="Transcribed_RNA"/>
</dbReference>
<dbReference type="AlphaFoldDB" id="A0A0E9U5C4"/>
<proteinExistence type="predicted"/>
<protein>
    <submittedName>
        <fullName evidence="1">Uncharacterized protein</fullName>
    </submittedName>
</protein>
<accession>A0A0E9U5C4</accession>
<name>A0A0E9U5C4_ANGAN</name>
<evidence type="ECO:0000313" key="1">
    <source>
        <dbReference type="EMBL" id="JAH60937.1"/>
    </source>
</evidence>
<organism evidence="1">
    <name type="scientific">Anguilla anguilla</name>
    <name type="common">European freshwater eel</name>
    <name type="synonym">Muraena anguilla</name>
    <dbReference type="NCBI Taxonomy" id="7936"/>
    <lineage>
        <taxon>Eukaryota</taxon>
        <taxon>Metazoa</taxon>
        <taxon>Chordata</taxon>
        <taxon>Craniata</taxon>
        <taxon>Vertebrata</taxon>
        <taxon>Euteleostomi</taxon>
        <taxon>Actinopterygii</taxon>
        <taxon>Neopterygii</taxon>
        <taxon>Teleostei</taxon>
        <taxon>Anguilliformes</taxon>
        <taxon>Anguillidae</taxon>
        <taxon>Anguilla</taxon>
    </lineage>
</organism>
<sequence>MSFFKRRVHSFPAFIHTGGKQSG</sequence>